<dbReference type="Gene3D" id="3.40.50.1460">
    <property type="match status" value="1"/>
</dbReference>
<dbReference type="GO" id="GO:0004197">
    <property type="term" value="F:cysteine-type endopeptidase activity"/>
    <property type="evidence" value="ECO:0007669"/>
    <property type="project" value="InterPro"/>
</dbReference>
<evidence type="ECO:0000313" key="2">
    <source>
        <dbReference type="EMBL" id="SDZ68608.1"/>
    </source>
</evidence>
<dbReference type="InterPro" id="IPR029030">
    <property type="entry name" value="Caspase-like_dom_sf"/>
</dbReference>
<accession>A0A1H3V213</accession>
<dbReference type="PANTHER" id="PTHR22576:SF37">
    <property type="entry name" value="MUCOSA-ASSOCIATED LYMPHOID TISSUE LYMPHOMA TRANSLOCATION PROTEIN 1"/>
    <property type="match status" value="1"/>
</dbReference>
<sequence length="317" mass="35160">MRKALIVGIDSYEHVSQLYGCVNDAYSVKTVLERNSDGTRNFGIKLLTVTGPDNQLSRKELKDNIAELFNDDCEIALFYFSGHGFIDNLGGYLLTSECADGDDGLSINDLLKIANDSPAKNRIIILDACHSGIAGTPDPDENKAILKEGMTILTASSKDQYAMEENGSGVFTSLFIDALNGSAANLVGDITPGSIYAHIDQSLGPWQQRPIFKTNVKSFVTLRKVQPPISLIDLKKMIELFPEKGYEFKLDPSFEPESEFPIEENTEKFAILQKYNRINLLIPVGAPHMYHAAMNSKSCKLTVLGEHYWNLIKNDMI</sequence>
<protein>
    <submittedName>
        <fullName evidence="2">Caspase domain-containing protein</fullName>
    </submittedName>
</protein>
<reference evidence="3" key="1">
    <citation type="submission" date="2016-10" db="EMBL/GenBank/DDBJ databases">
        <authorList>
            <person name="Varghese N."/>
            <person name="Submissions S."/>
        </authorList>
    </citation>
    <scope>NUCLEOTIDE SEQUENCE [LARGE SCALE GENOMIC DNA]</scope>
    <source>
        <strain evidence="3">SP</strain>
    </source>
</reference>
<dbReference type="AlphaFoldDB" id="A0A1H3V213"/>
<dbReference type="EMBL" id="FNPI01000037">
    <property type="protein sequence ID" value="SDZ68608.1"/>
    <property type="molecule type" value="Genomic_DNA"/>
</dbReference>
<evidence type="ECO:0000259" key="1">
    <source>
        <dbReference type="Pfam" id="PF00656"/>
    </source>
</evidence>
<name>A0A1H3V213_9BACI</name>
<keyword evidence="3" id="KW-1185">Reference proteome</keyword>
<gene>
    <name evidence="2" type="ORF">SAMN05421736_1374</name>
</gene>
<dbReference type="PANTHER" id="PTHR22576">
    <property type="entry name" value="MUCOSA ASSOCIATED LYMPHOID TISSUE LYMPHOMA TRANSLOCATION PROTEIN 1/PARACASPASE"/>
    <property type="match status" value="1"/>
</dbReference>
<dbReference type="Proteomes" id="UP000198935">
    <property type="component" value="Unassembled WGS sequence"/>
</dbReference>
<dbReference type="InterPro" id="IPR011600">
    <property type="entry name" value="Pept_C14_caspase"/>
</dbReference>
<organism evidence="2 3">
    <name type="scientific">Evansella caseinilytica</name>
    <dbReference type="NCBI Taxonomy" id="1503961"/>
    <lineage>
        <taxon>Bacteria</taxon>
        <taxon>Bacillati</taxon>
        <taxon>Bacillota</taxon>
        <taxon>Bacilli</taxon>
        <taxon>Bacillales</taxon>
        <taxon>Bacillaceae</taxon>
        <taxon>Evansella</taxon>
    </lineage>
</organism>
<dbReference type="OrthoDB" id="9812126at2"/>
<dbReference type="InterPro" id="IPR052039">
    <property type="entry name" value="Caspase-related_regulators"/>
</dbReference>
<feature type="domain" description="Peptidase C14 caspase" evidence="1">
    <location>
        <begin position="1"/>
        <end position="204"/>
    </location>
</feature>
<dbReference type="Pfam" id="PF00656">
    <property type="entry name" value="Peptidase_C14"/>
    <property type="match status" value="1"/>
</dbReference>
<dbReference type="STRING" id="1503961.SAMN05421736_1374"/>
<dbReference type="GO" id="GO:0006508">
    <property type="term" value="P:proteolysis"/>
    <property type="evidence" value="ECO:0007669"/>
    <property type="project" value="InterPro"/>
</dbReference>
<dbReference type="SUPFAM" id="SSF52129">
    <property type="entry name" value="Caspase-like"/>
    <property type="match status" value="1"/>
</dbReference>
<evidence type="ECO:0000313" key="3">
    <source>
        <dbReference type="Proteomes" id="UP000198935"/>
    </source>
</evidence>
<proteinExistence type="predicted"/>